<keyword evidence="4 7" id="KW-0812">Transmembrane</keyword>
<sequence length="465" mass="49444">MAEDAREKSIQSSNKKAGHSIVRRIFIAVILGFLAGAGCLALRMQLGNTNPVWESLNSLLFVDITSEAGVNGIGLFYIVGQLFMHALQVAIVPLVLTSLSLALCSLTDPKKLSSIAIKTIITFLCFYAVTAALAATIAYSVKAAGGFTVTLPNGRATELATIDSYNPLSTIIDVVPSNLLSAFSSNNSILAVCFVAIVLGICMSRMGDKVKPLKDVLENLNDIINMCLTFVINRCAPVSIFCMITRGLALYGIEYIRPTLVWMATTIVGCIGLLFIIYPLGILLTTRLNPIPFIRKTAKIALFGAATQSSAATLPLNMKTCMEELGCPEEITSFVMPTGMTVHMNGTTAMQIIAVTFIATAAGIDMTPSMLVVAALISVSCAFGTPPIPAAGTTLVYVVMLGVGLNTPLCMTCYSLVLAMNYLPGMAVMPMNVVGDAATNVIVSFGEDMLDKKKYMSGVSRSYSR</sequence>
<feature type="transmembrane region" description="Helical" evidence="7">
    <location>
        <begin position="183"/>
        <end position="202"/>
    </location>
</feature>
<proteinExistence type="predicted"/>
<comment type="subcellular location">
    <subcellularLocation>
        <location evidence="1">Cell membrane</location>
        <topology evidence="1">Multi-pass membrane protein</topology>
    </subcellularLocation>
</comment>
<feature type="transmembrane region" description="Helical" evidence="7">
    <location>
        <begin position="223"/>
        <end position="248"/>
    </location>
</feature>
<dbReference type="PANTHER" id="PTHR42865">
    <property type="entry name" value="PROTON/GLUTAMATE-ASPARTATE SYMPORTER"/>
    <property type="match status" value="1"/>
</dbReference>
<dbReference type="Gene3D" id="1.10.3860.10">
    <property type="entry name" value="Sodium:dicarboxylate symporter"/>
    <property type="match status" value="1"/>
</dbReference>
<accession>A0A7X9XZE5</accession>
<evidence type="ECO:0000313" key="8">
    <source>
        <dbReference type="EMBL" id="NMF24928.1"/>
    </source>
</evidence>
<evidence type="ECO:0000256" key="5">
    <source>
        <dbReference type="ARBA" id="ARBA00022989"/>
    </source>
</evidence>
<dbReference type="EMBL" id="JABAGR010000001">
    <property type="protein sequence ID" value="NMF24928.1"/>
    <property type="molecule type" value="Genomic_DNA"/>
</dbReference>
<keyword evidence="3" id="KW-1003">Cell membrane</keyword>
<organism evidence="8 9">
    <name type="scientific">Parafannyhessea umbonata</name>
    <dbReference type="NCBI Taxonomy" id="604330"/>
    <lineage>
        <taxon>Bacteria</taxon>
        <taxon>Bacillati</taxon>
        <taxon>Actinomycetota</taxon>
        <taxon>Coriobacteriia</taxon>
        <taxon>Coriobacteriales</taxon>
        <taxon>Atopobiaceae</taxon>
        <taxon>Parafannyhessea</taxon>
    </lineage>
</organism>
<dbReference type="Pfam" id="PF00375">
    <property type="entry name" value="SDF"/>
    <property type="match status" value="1"/>
</dbReference>
<dbReference type="GO" id="GO:0015293">
    <property type="term" value="F:symporter activity"/>
    <property type="evidence" value="ECO:0007669"/>
    <property type="project" value="UniProtKB-KW"/>
</dbReference>
<dbReference type="GO" id="GO:0005886">
    <property type="term" value="C:plasma membrane"/>
    <property type="evidence" value="ECO:0007669"/>
    <property type="project" value="UniProtKB-SubCell"/>
</dbReference>
<feature type="transmembrane region" description="Helical" evidence="7">
    <location>
        <begin position="82"/>
        <end position="103"/>
    </location>
</feature>
<evidence type="ECO:0000256" key="6">
    <source>
        <dbReference type="ARBA" id="ARBA00023136"/>
    </source>
</evidence>
<reference evidence="8 9" key="1">
    <citation type="submission" date="2020-04" db="EMBL/GenBank/DDBJ databases">
        <authorList>
            <person name="Hitch T.C.A."/>
            <person name="Wylensek D."/>
            <person name="Clavel T."/>
        </authorList>
    </citation>
    <scope>NUCLEOTIDE SEQUENCE [LARGE SCALE GENOMIC DNA]</scope>
    <source>
        <strain evidence="8 9">105184</strain>
    </source>
</reference>
<dbReference type="SUPFAM" id="SSF118215">
    <property type="entry name" value="Proton glutamate symport protein"/>
    <property type="match status" value="1"/>
</dbReference>
<evidence type="ECO:0000256" key="3">
    <source>
        <dbReference type="ARBA" id="ARBA00022475"/>
    </source>
</evidence>
<dbReference type="AlphaFoldDB" id="A0A7X9XZE5"/>
<dbReference type="PRINTS" id="PR00173">
    <property type="entry name" value="EDTRNSPORT"/>
</dbReference>
<name>A0A7X9XZE5_9ACTN</name>
<keyword evidence="2" id="KW-0813">Transport</keyword>
<protein>
    <submittedName>
        <fullName evidence="8">Dicarboxylate/amino acid:cation symporter</fullName>
    </submittedName>
</protein>
<evidence type="ECO:0000256" key="4">
    <source>
        <dbReference type="ARBA" id="ARBA00022692"/>
    </source>
</evidence>
<evidence type="ECO:0000256" key="1">
    <source>
        <dbReference type="ARBA" id="ARBA00004651"/>
    </source>
</evidence>
<keyword evidence="5 7" id="KW-1133">Transmembrane helix</keyword>
<evidence type="ECO:0000256" key="7">
    <source>
        <dbReference type="SAM" id="Phobius"/>
    </source>
</evidence>
<dbReference type="InterPro" id="IPR001991">
    <property type="entry name" value="Na-dicarboxylate_symporter"/>
</dbReference>
<dbReference type="InterPro" id="IPR036458">
    <property type="entry name" value="Na:dicarbo_symporter_sf"/>
</dbReference>
<evidence type="ECO:0000313" key="9">
    <source>
        <dbReference type="Proteomes" id="UP000565613"/>
    </source>
</evidence>
<feature type="transmembrane region" description="Helical" evidence="7">
    <location>
        <begin position="260"/>
        <end position="285"/>
    </location>
</feature>
<feature type="transmembrane region" description="Helical" evidence="7">
    <location>
        <begin position="21"/>
        <end position="44"/>
    </location>
</feature>
<dbReference type="Proteomes" id="UP000565613">
    <property type="component" value="Unassembled WGS sequence"/>
</dbReference>
<keyword evidence="6 7" id="KW-0472">Membrane</keyword>
<evidence type="ECO:0000256" key="2">
    <source>
        <dbReference type="ARBA" id="ARBA00022448"/>
    </source>
</evidence>
<gene>
    <name evidence="8" type="ORF">HF885_00525</name>
</gene>
<feature type="transmembrane region" description="Helical" evidence="7">
    <location>
        <begin position="115"/>
        <end position="141"/>
    </location>
</feature>
<dbReference type="PANTHER" id="PTHR42865:SF7">
    <property type="entry name" value="PROTON_GLUTAMATE-ASPARTATE SYMPORTER"/>
    <property type="match status" value="1"/>
</dbReference>
<feature type="transmembrane region" description="Helical" evidence="7">
    <location>
        <begin position="395"/>
        <end position="423"/>
    </location>
</feature>
<comment type="caution">
    <text evidence="8">The sequence shown here is derived from an EMBL/GenBank/DDBJ whole genome shotgun (WGS) entry which is preliminary data.</text>
</comment>